<proteinExistence type="predicted"/>
<dbReference type="SMART" id="SM00450">
    <property type="entry name" value="RHOD"/>
    <property type="match status" value="1"/>
</dbReference>
<accession>A0AAD2G1Z7</accession>
<feature type="signal peptide" evidence="1">
    <location>
        <begin position="1"/>
        <end position="18"/>
    </location>
</feature>
<dbReference type="SUPFAM" id="SSF52821">
    <property type="entry name" value="Rhodanese/Cell cycle control phosphatase"/>
    <property type="match status" value="1"/>
</dbReference>
<dbReference type="Proteomes" id="UP001295423">
    <property type="component" value="Unassembled WGS sequence"/>
</dbReference>
<dbReference type="InterPro" id="IPR001763">
    <property type="entry name" value="Rhodanese-like_dom"/>
</dbReference>
<dbReference type="EMBL" id="CAKOGP040002036">
    <property type="protein sequence ID" value="CAJ1959957.1"/>
    <property type="molecule type" value="Genomic_DNA"/>
</dbReference>
<name>A0AAD2G1Z7_9STRA</name>
<evidence type="ECO:0000259" key="2">
    <source>
        <dbReference type="PROSITE" id="PS50206"/>
    </source>
</evidence>
<reference evidence="3" key="1">
    <citation type="submission" date="2023-08" db="EMBL/GenBank/DDBJ databases">
        <authorList>
            <person name="Audoor S."/>
            <person name="Bilcke G."/>
        </authorList>
    </citation>
    <scope>NUCLEOTIDE SEQUENCE</scope>
</reference>
<protein>
    <recommendedName>
        <fullName evidence="2">Rhodanese domain-containing protein</fullName>
    </recommendedName>
</protein>
<dbReference type="CDD" id="cd00158">
    <property type="entry name" value="RHOD"/>
    <property type="match status" value="1"/>
</dbReference>
<comment type="caution">
    <text evidence="3">The sequence shown here is derived from an EMBL/GenBank/DDBJ whole genome shotgun (WGS) entry which is preliminary data.</text>
</comment>
<organism evidence="3 4">
    <name type="scientific">Cylindrotheca closterium</name>
    <dbReference type="NCBI Taxonomy" id="2856"/>
    <lineage>
        <taxon>Eukaryota</taxon>
        <taxon>Sar</taxon>
        <taxon>Stramenopiles</taxon>
        <taxon>Ochrophyta</taxon>
        <taxon>Bacillariophyta</taxon>
        <taxon>Bacillariophyceae</taxon>
        <taxon>Bacillariophycidae</taxon>
        <taxon>Bacillariales</taxon>
        <taxon>Bacillariaceae</taxon>
        <taxon>Cylindrotheca</taxon>
    </lineage>
</organism>
<sequence>MQFLSMFLFLVGAPIVSAFTFFPTGAGISSHSSSSSNSMMLFSVTDLKADLKLNPTGTYLLDVREAAQWAEGHLASASPNPLSQLKTGKWMDNATGKFAPGSFPIDRLTGVGIMMNRKIYVHGEEGGTAKEATELLGRMGYKDVTALEETFDQLAAAEICDVVMGEVQDLTDG</sequence>
<evidence type="ECO:0000313" key="3">
    <source>
        <dbReference type="EMBL" id="CAJ1959957.1"/>
    </source>
</evidence>
<keyword evidence="1" id="KW-0732">Signal</keyword>
<gene>
    <name evidence="3" type="ORF">CYCCA115_LOCUS18374</name>
</gene>
<evidence type="ECO:0000256" key="1">
    <source>
        <dbReference type="SAM" id="SignalP"/>
    </source>
</evidence>
<dbReference type="AlphaFoldDB" id="A0AAD2G1Z7"/>
<dbReference type="PROSITE" id="PS50206">
    <property type="entry name" value="RHODANESE_3"/>
    <property type="match status" value="1"/>
</dbReference>
<feature type="chain" id="PRO_5042049681" description="Rhodanese domain-containing protein" evidence="1">
    <location>
        <begin position="19"/>
        <end position="173"/>
    </location>
</feature>
<evidence type="ECO:0000313" key="4">
    <source>
        <dbReference type="Proteomes" id="UP001295423"/>
    </source>
</evidence>
<feature type="domain" description="Rhodanese" evidence="2">
    <location>
        <begin position="54"/>
        <end position="163"/>
    </location>
</feature>
<keyword evidence="4" id="KW-1185">Reference proteome</keyword>
<dbReference type="Gene3D" id="3.40.250.10">
    <property type="entry name" value="Rhodanese-like domain"/>
    <property type="match status" value="1"/>
</dbReference>
<dbReference type="InterPro" id="IPR036873">
    <property type="entry name" value="Rhodanese-like_dom_sf"/>
</dbReference>
<dbReference type="Pfam" id="PF00581">
    <property type="entry name" value="Rhodanese"/>
    <property type="match status" value="1"/>
</dbReference>